<gene>
    <name evidence="2" type="ORF">Tco_0939058</name>
</gene>
<feature type="region of interest" description="Disordered" evidence="1">
    <location>
        <begin position="238"/>
        <end position="353"/>
    </location>
</feature>
<evidence type="ECO:0008006" key="4">
    <source>
        <dbReference type="Google" id="ProtNLM"/>
    </source>
</evidence>
<protein>
    <recommendedName>
        <fullName evidence="4">Synaptobrevin, longin-like domain protein</fullName>
    </recommendedName>
</protein>
<reference evidence="2" key="1">
    <citation type="journal article" date="2022" name="Int. J. Mol. Sci.">
        <title>Draft Genome of Tanacetum Coccineum: Genomic Comparison of Closely Related Tanacetum-Family Plants.</title>
        <authorList>
            <person name="Yamashiro T."/>
            <person name="Shiraishi A."/>
            <person name="Nakayama K."/>
            <person name="Satake H."/>
        </authorList>
    </citation>
    <scope>NUCLEOTIDE SEQUENCE</scope>
</reference>
<feature type="region of interest" description="Disordered" evidence="1">
    <location>
        <begin position="1"/>
        <end position="42"/>
    </location>
</feature>
<feature type="compositionally biased region" description="Basic residues" evidence="1">
    <location>
        <begin position="22"/>
        <end position="31"/>
    </location>
</feature>
<comment type="caution">
    <text evidence="2">The sequence shown here is derived from an EMBL/GenBank/DDBJ whole genome shotgun (WGS) entry which is preliminary data.</text>
</comment>
<dbReference type="Proteomes" id="UP001151760">
    <property type="component" value="Unassembled WGS sequence"/>
</dbReference>
<keyword evidence="3" id="KW-1185">Reference proteome</keyword>
<evidence type="ECO:0000313" key="3">
    <source>
        <dbReference type="Proteomes" id="UP001151760"/>
    </source>
</evidence>
<reference evidence="2" key="2">
    <citation type="submission" date="2022-01" db="EMBL/GenBank/DDBJ databases">
        <authorList>
            <person name="Yamashiro T."/>
            <person name="Shiraishi A."/>
            <person name="Satake H."/>
            <person name="Nakayama K."/>
        </authorList>
    </citation>
    <scope>NUCLEOTIDE SEQUENCE</scope>
</reference>
<name>A0ABQ5DLM8_9ASTR</name>
<evidence type="ECO:0000313" key="2">
    <source>
        <dbReference type="EMBL" id="GJT39193.1"/>
    </source>
</evidence>
<feature type="compositionally biased region" description="Polar residues" evidence="1">
    <location>
        <begin position="1"/>
        <end position="14"/>
    </location>
</feature>
<evidence type="ECO:0000256" key="1">
    <source>
        <dbReference type="SAM" id="MobiDB-lite"/>
    </source>
</evidence>
<feature type="compositionally biased region" description="Polar residues" evidence="1">
    <location>
        <begin position="304"/>
        <end position="322"/>
    </location>
</feature>
<sequence length="650" mass="71587">MRTRSSSNLVGESSPNPTTSNPKRRNRRRSKQPFSHEESPLDTMVDQRTIAKLLRAPTEGYTEAIVQTSAVTTAMTAILKQFQATPPLASVKAVEEICVTCGGLATLGYVSEGKLTFWKKHFTPQWKFLIHTILHCISPKSGGWDQFGSTIATALICLSSNRVYNFSKLIFDGMVHNLESNTKFLMYPRFLQIILDITTNHDGKYIAPTLTKKIFGNMKRGYAGEHVPLLPAMLAGAAKDQGEGSTIPAEPHHTPIDPIPSTSQPSIPSTTEPPHSSPPRSIDRQDTEVPQPQGPTITLVADEATTTSVGVETEGAATTTSGLDAGMDSGNIHESPLRSHEAPLSEGNTSGSVEDSLQLKELMAIVPKMVTKIDSLEKELTETKQTLGNVVLTLVKKVKSLEVALKRMSKRVILSDSEDEETENQGRKIQDIDDDPLVSLVRESMKEKEADFVTPTKASASGEAQEEDISPTILEAAQTLSQVVSQSVSTYQRRAKSANKGKEIDTGLDFFSAAKERLNSAEVEVNTEVNSGSAGVNTEAMRLQALQDEEAARQVHLDALLAKRIQEEQELSEQQQKRKAQVHEAAQHYTEEDWDNIRAKLEANTELVKDMLGETMSSEDYAKRMVDMINQKKKYFAEQKAKARRNKPMT</sequence>
<proteinExistence type="predicted"/>
<organism evidence="2 3">
    <name type="scientific">Tanacetum coccineum</name>
    <dbReference type="NCBI Taxonomy" id="301880"/>
    <lineage>
        <taxon>Eukaryota</taxon>
        <taxon>Viridiplantae</taxon>
        <taxon>Streptophyta</taxon>
        <taxon>Embryophyta</taxon>
        <taxon>Tracheophyta</taxon>
        <taxon>Spermatophyta</taxon>
        <taxon>Magnoliopsida</taxon>
        <taxon>eudicotyledons</taxon>
        <taxon>Gunneridae</taxon>
        <taxon>Pentapetalae</taxon>
        <taxon>asterids</taxon>
        <taxon>campanulids</taxon>
        <taxon>Asterales</taxon>
        <taxon>Asteraceae</taxon>
        <taxon>Asteroideae</taxon>
        <taxon>Anthemideae</taxon>
        <taxon>Anthemidinae</taxon>
        <taxon>Tanacetum</taxon>
    </lineage>
</organism>
<feature type="compositionally biased region" description="Low complexity" evidence="1">
    <location>
        <begin position="259"/>
        <end position="280"/>
    </location>
</feature>
<dbReference type="EMBL" id="BQNB010015367">
    <property type="protein sequence ID" value="GJT39193.1"/>
    <property type="molecule type" value="Genomic_DNA"/>
</dbReference>
<accession>A0ABQ5DLM8</accession>